<name>A0A3B0TMX5_9ZZZZ</name>
<accession>A0A3B0TMX5</accession>
<sequence length="48" mass="5626">MVFILRANQFDKIWLTIKWQVQSGRIRFGIMNLSAKINSFTHSQTVTV</sequence>
<gene>
    <name evidence="1" type="ORF">MNBD_ALPHA11-677</name>
</gene>
<dbReference type="AlphaFoldDB" id="A0A3B0TMX5"/>
<reference evidence="1" key="1">
    <citation type="submission" date="2018-06" db="EMBL/GenBank/DDBJ databases">
        <authorList>
            <person name="Zhirakovskaya E."/>
        </authorList>
    </citation>
    <scope>NUCLEOTIDE SEQUENCE</scope>
</reference>
<dbReference type="EMBL" id="UOEQ01000250">
    <property type="protein sequence ID" value="VAW20025.1"/>
    <property type="molecule type" value="Genomic_DNA"/>
</dbReference>
<protein>
    <submittedName>
        <fullName evidence="1">Uncharacterized protein</fullName>
    </submittedName>
</protein>
<organism evidence="1">
    <name type="scientific">hydrothermal vent metagenome</name>
    <dbReference type="NCBI Taxonomy" id="652676"/>
    <lineage>
        <taxon>unclassified sequences</taxon>
        <taxon>metagenomes</taxon>
        <taxon>ecological metagenomes</taxon>
    </lineage>
</organism>
<proteinExistence type="predicted"/>
<evidence type="ECO:0000313" key="1">
    <source>
        <dbReference type="EMBL" id="VAW20025.1"/>
    </source>
</evidence>